<feature type="compositionally biased region" description="Pro residues" evidence="8">
    <location>
        <begin position="138"/>
        <end position="151"/>
    </location>
</feature>
<organism evidence="10 11">
    <name type="scientific">Sphaerulina musiva (strain SO2202)</name>
    <name type="common">Poplar stem canker fungus</name>
    <name type="synonym">Septoria musiva</name>
    <dbReference type="NCBI Taxonomy" id="692275"/>
    <lineage>
        <taxon>Eukaryota</taxon>
        <taxon>Fungi</taxon>
        <taxon>Dikarya</taxon>
        <taxon>Ascomycota</taxon>
        <taxon>Pezizomycotina</taxon>
        <taxon>Dothideomycetes</taxon>
        <taxon>Dothideomycetidae</taxon>
        <taxon>Mycosphaerellales</taxon>
        <taxon>Mycosphaerellaceae</taxon>
        <taxon>Sphaerulina</taxon>
    </lineage>
</organism>
<evidence type="ECO:0000256" key="8">
    <source>
        <dbReference type="SAM" id="MobiDB-lite"/>
    </source>
</evidence>
<accession>N1QK78</accession>
<dbReference type="Pfam" id="PF00018">
    <property type="entry name" value="SH3_1"/>
    <property type="match status" value="3"/>
</dbReference>
<dbReference type="GO" id="GO:0005634">
    <property type="term" value="C:nucleus"/>
    <property type="evidence" value="ECO:0007669"/>
    <property type="project" value="TreeGrafter"/>
</dbReference>
<keyword evidence="4 7" id="KW-0728">SH3 domain</keyword>
<feature type="compositionally biased region" description="Low complexity" evidence="8">
    <location>
        <begin position="884"/>
        <end position="899"/>
    </location>
</feature>
<feature type="region of interest" description="Disordered" evidence="8">
    <location>
        <begin position="487"/>
        <end position="553"/>
    </location>
</feature>
<dbReference type="PRINTS" id="PR00452">
    <property type="entry name" value="SH3DOMAIN"/>
</dbReference>
<keyword evidence="5" id="KW-1003">Cell membrane</keyword>
<dbReference type="PANTHER" id="PTHR15735:SF19">
    <property type="entry name" value="ACTIN CYTOSKELETON-REGULATORY COMPLEX PROTEIN SLA1"/>
    <property type="match status" value="1"/>
</dbReference>
<feature type="compositionally biased region" description="Low complexity" evidence="8">
    <location>
        <begin position="269"/>
        <end position="278"/>
    </location>
</feature>
<feature type="compositionally biased region" description="Polar residues" evidence="8">
    <location>
        <begin position="1058"/>
        <end position="1099"/>
    </location>
</feature>
<feature type="compositionally biased region" description="Polar residues" evidence="8">
    <location>
        <begin position="240"/>
        <end position="256"/>
    </location>
</feature>
<evidence type="ECO:0000256" key="2">
    <source>
        <dbReference type="ARBA" id="ARBA00007948"/>
    </source>
</evidence>
<dbReference type="InterPro" id="IPR007131">
    <property type="entry name" value="SHD1"/>
</dbReference>
<dbReference type="InterPro" id="IPR035821">
    <property type="entry name" value="Sla1_SH3_3"/>
</dbReference>
<dbReference type="OMA" id="FMAQGED"/>
<evidence type="ECO:0000313" key="10">
    <source>
        <dbReference type="EMBL" id="EMF17641.1"/>
    </source>
</evidence>
<dbReference type="InterPro" id="IPR056996">
    <property type="entry name" value="PH_SLA1"/>
</dbReference>
<dbReference type="GO" id="GO:0030674">
    <property type="term" value="F:protein-macromolecule adaptor activity"/>
    <property type="evidence" value="ECO:0007669"/>
    <property type="project" value="InterPro"/>
</dbReference>
<dbReference type="GO" id="GO:0030833">
    <property type="term" value="P:regulation of actin filament polymerization"/>
    <property type="evidence" value="ECO:0007669"/>
    <property type="project" value="TreeGrafter"/>
</dbReference>
<comment type="subcellular location">
    <subcellularLocation>
        <location evidence="1">Cell membrane</location>
    </subcellularLocation>
</comment>
<dbReference type="Gene3D" id="2.30.30.700">
    <property type="entry name" value="SLA1 homology domain 1"/>
    <property type="match status" value="1"/>
</dbReference>
<dbReference type="Proteomes" id="UP000016931">
    <property type="component" value="Unassembled WGS sequence"/>
</dbReference>
<feature type="region of interest" description="Disordered" evidence="8">
    <location>
        <begin position="736"/>
        <end position="817"/>
    </location>
</feature>
<dbReference type="InterPro" id="IPR013761">
    <property type="entry name" value="SAM/pointed_sf"/>
</dbReference>
<dbReference type="GO" id="GO:0008092">
    <property type="term" value="F:cytoskeletal protein binding"/>
    <property type="evidence" value="ECO:0007669"/>
    <property type="project" value="InterPro"/>
</dbReference>
<feature type="compositionally biased region" description="Pro residues" evidence="8">
    <location>
        <begin position="834"/>
        <end position="844"/>
    </location>
</feature>
<dbReference type="RefSeq" id="XP_016765762.1">
    <property type="nucleotide sequence ID" value="XM_016910184.1"/>
</dbReference>
<feature type="compositionally biased region" description="Pro residues" evidence="8">
    <location>
        <begin position="1045"/>
        <end position="1054"/>
    </location>
</feature>
<dbReference type="Pfam" id="PF24081">
    <property type="entry name" value="PH_SLA1"/>
    <property type="match status" value="1"/>
</dbReference>
<evidence type="ECO:0000256" key="3">
    <source>
        <dbReference type="ARBA" id="ARBA00020357"/>
    </source>
</evidence>
<evidence type="ECO:0000256" key="5">
    <source>
        <dbReference type="ARBA" id="ARBA00022475"/>
    </source>
</evidence>
<dbReference type="STRING" id="692275.N1QK78"/>
<dbReference type="eggNOG" id="ENOG502QQC3">
    <property type="taxonomic scope" value="Eukaryota"/>
</dbReference>
<feature type="domain" description="SH3" evidence="9">
    <location>
        <begin position="406"/>
        <end position="468"/>
    </location>
</feature>
<evidence type="ECO:0000256" key="7">
    <source>
        <dbReference type="PROSITE-ProRule" id="PRU00192"/>
    </source>
</evidence>
<dbReference type="CDD" id="cd11775">
    <property type="entry name" value="SH3_Sla1p_3"/>
    <property type="match status" value="1"/>
</dbReference>
<comment type="similarity">
    <text evidence="2">Belongs to the SLA1 family.</text>
</comment>
<proteinExistence type="inferred from homology"/>
<feature type="compositionally biased region" description="Basic and acidic residues" evidence="8">
    <location>
        <begin position="609"/>
        <end position="628"/>
    </location>
</feature>
<feature type="compositionally biased region" description="Low complexity" evidence="8">
    <location>
        <begin position="799"/>
        <end position="814"/>
    </location>
</feature>
<dbReference type="InterPro" id="IPR001452">
    <property type="entry name" value="SH3_domain"/>
</dbReference>
<dbReference type="PANTHER" id="PTHR15735">
    <property type="entry name" value="FCH AND DOUBLE SH3 DOMAINS PROTEIN"/>
    <property type="match status" value="1"/>
</dbReference>
<name>N1QK78_SPHMS</name>
<evidence type="ECO:0000256" key="4">
    <source>
        <dbReference type="ARBA" id="ARBA00022443"/>
    </source>
</evidence>
<dbReference type="SMART" id="SM00326">
    <property type="entry name" value="SH3"/>
    <property type="match status" value="3"/>
</dbReference>
<dbReference type="Gene3D" id="1.10.150.50">
    <property type="entry name" value="Transcription Factor, Ets-1"/>
    <property type="match status" value="1"/>
</dbReference>
<reference evidence="10 11" key="1">
    <citation type="journal article" date="2012" name="PLoS Pathog.">
        <title>Diverse lifestyles and strategies of plant pathogenesis encoded in the genomes of eighteen Dothideomycetes fungi.</title>
        <authorList>
            <person name="Ohm R.A."/>
            <person name="Feau N."/>
            <person name="Henrissat B."/>
            <person name="Schoch C.L."/>
            <person name="Horwitz B.A."/>
            <person name="Barry K.W."/>
            <person name="Condon B.J."/>
            <person name="Copeland A.C."/>
            <person name="Dhillon B."/>
            <person name="Glaser F."/>
            <person name="Hesse C.N."/>
            <person name="Kosti I."/>
            <person name="LaButti K."/>
            <person name="Lindquist E.A."/>
            <person name="Lucas S."/>
            <person name="Salamov A.A."/>
            <person name="Bradshaw R.E."/>
            <person name="Ciuffetti L."/>
            <person name="Hamelin R.C."/>
            <person name="Kema G.H.J."/>
            <person name="Lawrence C."/>
            <person name="Scott J.A."/>
            <person name="Spatafora J.W."/>
            <person name="Turgeon B.G."/>
            <person name="de Wit P.J.G.M."/>
            <person name="Zhong S."/>
            <person name="Goodwin S.B."/>
            <person name="Grigoriev I.V."/>
        </authorList>
    </citation>
    <scope>NUCLEOTIDE SEQUENCE [LARGE SCALE GENOMIC DNA]</scope>
    <source>
        <strain evidence="10 11">SO2202</strain>
    </source>
</reference>
<feature type="compositionally biased region" description="Low complexity" evidence="8">
    <location>
        <begin position="956"/>
        <end position="976"/>
    </location>
</feature>
<feature type="compositionally biased region" description="Polar residues" evidence="8">
    <location>
        <begin position="1143"/>
        <end position="1158"/>
    </location>
</feature>
<dbReference type="GO" id="GO:0043130">
    <property type="term" value="F:ubiquitin binding"/>
    <property type="evidence" value="ECO:0007669"/>
    <property type="project" value="InterPro"/>
</dbReference>
<evidence type="ECO:0000256" key="6">
    <source>
        <dbReference type="ARBA" id="ARBA00023136"/>
    </source>
</evidence>
<dbReference type="SUPFAM" id="SSF50044">
    <property type="entry name" value="SH3-domain"/>
    <property type="match status" value="3"/>
</dbReference>
<dbReference type="Pfam" id="PF03983">
    <property type="entry name" value="SHD1"/>
    <property type="match status" value="1"/>
</dbReference>
<dbReference type="GO" id="GO:0042802">
    <property type="term" value="F:identical protein binding"/>
    <property type="evidence" value="ECO:0007669"/>
    <property type="project" value="InterPro"/>
</dbReference>
<dbReference type="HOGENOM" id="CLU_003674_0_0_1"/>
<feature type="compositionally biased region" description="Low complexity" evidence="8">
    <location>
        <begin position="998"/>
        <end position="1034"/>
    </location>
</feature>
<dbReference type="Gene3D" id="2.30.30.40">
    <property type="entry name" value="SH3 Domains"/>
    <property type="match status" value="3"/>
</dbReference>
<protein>
    <recommendedName>
        <fullName evidence="3">Actin cytoskeleton-regulatory complex protein SLA1</fullName>
    </recommendedName>
</protein>
<evidence type="ECO:0000313" key="11">
    <source>
        <dbReference type="Proteomes" id="UP000016931"/>
    </source>
</evidence>
<gene>
    <name evidence="10" type="ORF">SEPMUDRAFT_78118</name>
</gene>
<feature type="region of interest" description="Disordered" evidence="8">
    <location>
        <begin position="998"/>
        <end position="1158"/>
    </location>
</feature>
<dbReference type="EMBL" id="KB456260">
    <property type="protein sequence ID" value="EMF17641.1"/>
    <property type="molecule type" value="Genomic_DNA"/>
</dbReference>
<keyword evidence="11" id="KW-1185">Reference proteome</keyword>
<evidence type="ECO:0000256" key="1">
    <source>
        <dbReference type="ARBA" id="ARBA00004236"/>
    </source>
</evidence>
<feature type="compositionally biased region" description="Low complexity" evidence="8">
    <location>
        <begin position="845"/>
        <end position="865"/>
    </location>
</feature>
<dbReference type="InterPro" id="IPR036028">
    <property type="entry name" value="SH3-like_dom_sf"/>
</dbReference>
<dbReference type="PROSITE" id="PS50002">
    <property type="entry name" value="SH3"/>
    <property type="match status" value="3"/>
</dbReference>
<feature type="compositionally biased region" description="Basic and acidic residues" evidence="8">
    <location>
        <begin position="523"/>
        <end position="542"/>
    </location>
</feature>
<keyword evidence="6" id="KW-0472">Membrane</keyword>
<feature type="compositionally biased region" description="Low complexity" evidence="8">
    <location>
        <begin position="906"/>
        <end position="916"/>
    </location>
</feature>
<dbReference type="GO" id="GO:0005886">
    <property type="term" value="C:plasma membrane"/>
    <property type="evidence" value="ECO:0007669"/>
    <property type="project" value="UniProtKB-SubCell"/>
</dbReference>
<feature type="region of interest" description="Disordered" evidence="8">
    <location>
        <begin position="609"/>
        <end position="636"/>
    </location>
</feature>
<dbReference type="OrthoDB" id="26539at2759"/>
<dbReference type="AlphaFoldDB" id="N1QK78"/>
<sequence>MPFVDVVRALYDYAPQSEEELEVREGDLLFVLDKSDDDDWWKCKKKAASDDDEEPEGLVPNNYVEEVQPISHAKALYDYAQQTDEELSFKEDTRLDVYDETDPDWTLVGHNGKYGFAPAIYIERVDAAAAAAAAPAASAPPPARVLAPAPPSIHARPPPADDEPLPGEADYVPPASPQSAAGNPAAALAGIIAQRTGGATASPSTDRGLASPAKPQRPEYTPEQSDEEAAPSLPRRPPSQAMSPTSPAPLQTQYASRLSPEPAGVLASPPYNRAAPAPYDDDYADEVTSTRGFHLYNVHEMVSHMGKNKKMPTTLGINIAKGIIMISPEKSRDGPSKEWTAEKLTHYSIEGKHVFVELIRPSKSIDFHAGAKDTAQEIVSALGELAGAVRQEGLREVLAASAGTGGGLKKGRMLYEFMAQGDDEVTMAQEDEVIILDDAKSEEWWMVRRLKNGKEGVVPSSYVEVTGTISQGAETITGLNAARSTVEQNRLEEERLTKQAARKDKKRESDVIPPERNSSLAGDTRRTSMRSSDKRSSKDQPKSKPNASRVRTWEDRSGTFKVEAEFIGLREGKIHLHKLNGVKIAVPVSKMAVQDLEYVERATGASLDEDKPLSDIKRRNTQRQREQNGTRSAAGASVQRKEDYDWFDFFLQCGVDPHICERYAGSFSKDNMGPEILPDVNSQLLRTLGLKEGDILRVMKFLDNKYDRHLQVASSTGGAESSNGGLFAGPGGVLKNNTRKGRPAPAVQTNDVVDESTFKDKSESAGVKTPLADAKSGSASAGQSNGFDDDAWDVKPQRTQTPASAVTPTPAPVQEPAKPLINDDIASLSISAPPLQPTPAPQPQPAMQAQQPAQAAQAAAPPVPPVANQAIFDKIASLAPAARQQQPQQTGFQQPMQTGYQQSTMPRQRPAAPPQQNGGSFSMPPPPRAASAPGFPPQQQSSFGPPPLQAQLTGYQPQNQVPQQQQFQPMQPQQTAYQPQGFNQVFPQQNSIQAMQQNYPPMQPQPTGFQPQSQFGQQYGQQYGQGQTPYQQQPVNGAQTGSPFADPPRQPYQPMPSGLSNSFTAQQTGFQPSFNMSQPTGMNGYATQPAPSLPPQQTGGVFGPSQPLSIPAAPLVPQKTGPPPPVRFGLQPGAKPLMPQPTGRANLSKATPQNPFGF</sequence>
<feature type="domain" description="SH3" evidence="9">
    <location>
        <begin position="70"/>
        <end position="127"/>
    </location>
</feature>
<feature type="region of interest" description="Disordered" evidence="8">
    <location>
        <begin position="878"/>
        <end position="976"/>
    </location>
</feature>
<dbReference type="GO" id="GO:0000147">
    <property type="term" value="P:actin cortical patch assembly"/>
    <property type="evidence" value="ECO:0007669"/>
    <property type="project" value="TreeGrafter"/>
</dbReference>
<dbReference type="GeneID" id="27907321"/>
<evidence type="ECO:0000259" key="9">
    <source>
        <dbReference type="PROSITE" id="PS50002"/>
    </source>
</evidence>
<feature type="region of interest" description="Disordered" evidence="8">
    <location>
        <begin position="135"/>
        <end position="184"/>
    </location>
</feature>
<feature type="compositionally biased region" description="Polar residues" evidence="8">
    <location>
        <begin position="777"/>
        <end position="786"/>
    </location>
</feature>
<feature type="region of interest" description="Disordered" evidence="8">
    <location>
        <begin position="829"/>
        <end position="865"/>
    </location>
</feature>
<feature type="region of interest" description="Disordered" evidence="8">
    <location>
        <begin position="196"/>
        <end position="283"/>
    </location>
</feature>
<feature type="compositionally biased region" description="Low complexity" evidence="8">
    <location>
        <begin position="929"/>
        <end position="943"/>
    </location>
</feature>
<feature type="domain" description="SH3" evidence="9">
    <location>
        <begin position="2"/>
        <end position="69"/>
    </location>
</feature>